<dbReference type="Gene3D" id="3.65.10.20">
    <property type="entry name" value="RNA 3'-terminal phosphate cyclase domain"/>
    <property type="match status" value="1"/>
</dbReference>
<feature type="domain" description="RNA 3'-terminal phosphate cyclase insert" evidence="6">
    <location>
        <begin position="206"/>
        <end position="319"/>
    </location>
</feature>
<dbReference type="CDD" id="cd00875">
    <property type="entry name" value="RNA_Cyclase_Class_I"/>
    <property type="match status" value="1"/>
</dbReference>
<evidence type="ECO:0000259" key="6">
    <source>
        <dbReference type="Pfam" id="PF05189"/>
    </source>
</evidence>
<dbReference type="InterPro" id="IPR037136">
    <property type="entry name" value="RNA3'_phos_cyclase_dom_sf"/>
</dbReference>
<dbReference type="PANTHER" id="PTHR11096">
    <property type="entry name" value="RNA 3' TERMINAL PHOSPHATE CYCLASE"/>
    <property type="match status" value="1"/>
</dbReference>
<keyword evidence="7" id="KW-0670">Pyruvate</keyword>
<evidence type="ECO:0000313" key="8">
    <source>
        <dbReference type="Proteomes" id="UP000799538"/>
    </source>
</evidence>
<dbReference type="Proteomes" id="UP000799538">
    <property type="component" value="Unassembled WGS sequence"/>
</dbReference>
<reference evidence="8" key="1">
    <citation type="journal article" date="2020" name="Stud. Mycol.">
        <title>101 Dothideomycetes genomes: A test case for predicting lifestyles and emergence of pathogens.</title>
        <authorList>
            <person name="Haridas S."/>
            <person name="Albert R."/>
            <person name="Binder M."/>
            <person name="Bloem J."/>
            <person name="LaButti K."/>
            <person name="Salamov A."/>
            <person name="Andreopoulos B."/>
            <person name="Baker S."/>
            <person name="Barry K."/>
            <person name="Bills G."/>
            <person name="Bluhm B."/>
            <person name="Cannon C."/>
            <person name="Castanera R."/>
            <person name="Culley D."/>
            <person name="Daum C."/>
            <person name="Ezra D."/>
            <person name="Gonzalez J."/>
            <person name="Henrissat B."/>
            <person name="Kuo A."/>
            <person name="Liang C."/>
            <person name="Lipzen A."/>
            <person name="Lutzoni F."/>
            <person name="Magnuson J."/>
            <person name="Mondo S."/>
            <person name="Nolan M."/>
            <person name="Ohm R."/>
            <person name="Pangilinan J."/>
            <person name="Park H.-J."/>
            <person name="Ramirez L."/>
            <person name="Alfaro M."/>
            <person name="Sun H."/>
            <person name="Tritt A."/>
            <person name="Yoshinaga Y."/>
            <person name="Zwiers L.-H."/>
            <person name="Turgeon B."/>
            <person name="Goodwin S."/>
            <person name="Spatafora J."/>
            <person name="Crous P."/>
            <person name="Grigoriev I."/>
        </authorList>
    </citation>
    <scope>NUCLEOTIDE SEQUENCE [LARGE SCALE GENOMIC DNA]</scope>
    <source>
        <strain evidence="8">CECT 20119</strain>
    </source>
</reference>
<evidence type="ECO:0000256" key="1">
    <source>
        <dbReference type="ARBA" id="ARBA00004604"/>
    </source>
</evidence>
<dbReference type="Pfam" id="PF05189">
    <property type="entry name" value="RTC_insert"/>
    <property type="match status" value="1"/>
</dbReference>
<dbReference type="Pfam" id="PF01137">
    <property type="entry name" value="RTC"/>
    <property type="match status" value="1"/>
</dbReference>
<evidence type="ECO:0000256" key="2">
    <source>
        <dbReference type="ARBA" id="ARBA00007089"/>
    </source>
</evidence>
<dbReference type="NCBIfam" id="TIGR03400">
    <property type="entry name" value="18S_RNA_Rcl1p"/>
    <property type="match status" value="1"/>
</dbReference>
<keyword evidence="8" id="KW-1185">Reference proteome</keyword>
<comment type="subcellular location">
    <subcellularLocation>
        <location evidence="1">Nucleus</location>
        <location evidence="1">Nucleolus</location>
    </subcellularLocation>
</comment>
<dbReference type="PANTHER" id="PTHR11096:SF1">
    <property type="entry name" value="RNA 3'-TERMINAL PHOSPHATE CYCLASE-LIKE PROTEIN"/>
    <property type="match status" value="1"/>
</dbReference>
<sequence>MASLLSPPLKFQGPDHLTSRLVLATLTGRPIRVSGIRDSSHSNPGLSPSEISFFRLLDAVTNGSHIEFSMTGTTFLYKPGLIMGSADGYGATGGVIRHEIPRDNDRGVSWYLIPLCMLAGFAKMPLNVILTGPGVITSATEKGDVSVDTVRTAILPLYKHFGMEVKMELRVLRRSNPGRTGTGGGGEVQLIFGHQVRLPKTIHLQSPGKIKRVRGVAYSTGVAAANNARMIEAARGVLNPLVPDTYVFSDVSSAPLIPAETRQNPGAKEKIGIGFGLSLVAETSSGTLYSADLASPPNGGEPPEDIGKFCAYELLETIAQGGCCTKLSAPTMVTLMSMGSEDVGRLVMGKEVLGSEEMVQLARDLQAFGMSAWGLRDADRDDEVVISVVGKGVGNVGRKIA</sequence>
<dbReference type="Gene3D" id="3.30.360.20">
    <property type="entry name" value="RNA 3'-terminal phosphate cyclase, insert domain"/>
    <property type="match status" value="1"/>
</dbReference>
<dbReference type="InterPro" id="IPR013791">
    <property type="entry name" value="RNA3'-term_phos_cycl_insert"/>
</dbReference>
<gene>
    <name evidence="7" type="ORF">BDZ85DRAFT_260835</name>
</gene>
<evidence type="ECO:0000256" key="4">
    <source>
        <dbReference type="ARBA" id="ARBA00023242"/>
    </source>
</evidence>
<proteinExistence type="inferred from homology"/>
<dbReference type="GO" id="GO:0000479">
    <property type="term" value="P:endonucleolytic cleavage of tricistronic rRNA transcript (SSU-rRNA, 5.8S rRNA, LSU-rRNA)"/>
    <property type="evidence" value="ECO:0007669"/>
    <property type="project" value="TreeGrafter"/>
</dbReference>
<dbReference type="FunFam" id="3.30.360.20:FF:000004">
    <property type="entry name" value="18S rRNA biogenesis protein"/>
    <property type="match status" value="1"/>
</dbReference>
<comment type="similarity">
    <text evidence="2">Belongs to the RNA 3'-terminal cyclase family. Type 2 subfamily.</text>
</comment>
<feature type="domain" description="RNA 3'-terminal phosphate cyclase" evidence="5">
    <location>
        <begin position="10"/>
        <end position="341"/>
    </location>
</feature>
<evidence type="ECO:0000313" key="7">
    <source>
        <dbReference type="EMBL" id="KAF2224365.1"/>
    </source>
</evidence>
<name>A0A6A6GF87_9PEZI</name>
<keyword evidence="3" id="KW-0690">Ribosome biogenesis</keyword>
<organism evidence="7 8">
    <name type="scientific">Elsinoe ampelina</name>
    <dbReference type="NCBI Taxonomy" id="302913"/>
    <lineage>
        <taxon>Eukaryota</taxon>
        <taxon>Fungi</taxon>
        <taxon>Dikarya</taxon>
        <taxon>Ascomycota</taxon>
        <taxon>Pezizomycotina</taxon>
        <taxon>Dothideomycetes</taxon>
        <taxon>Dothideomycetidae</taxon>
        <taxon>Myriangiales</taxon>
        <taxon>Elsinoaceae</taxon>
        <taxon>Elsinoe</taxon>
    </lineage>
</organism>
<dbReference type="InterPro" id="IPR013792">
    <property type="entry name" value="RNA3'P_cycl/enolpyr_Trfase_a/b"/>
</dbReference>
<accession>A0A6A6GF87</accession>
<dbReference type="GO" id="GO:0005730">
    <property type="term" value="C:nucleolus"/>
    <property type="evidence" value="ECO:0007669"/>
    <property type="project" value="UniProtKB-SubCell"/>
</dbReference>
<dbReference type="InterPro" id="IPR036553">
    <property type="entry name" value="RPTC_insert"/>
</dbReference>
<dbReference type="SUPFAM" id="SSF55205">
    <property type="entry name" value="EPT/RTPC-like"/>
    <property type="match status" value="1"/>
</dbReference>
<dbReference type="OrthoDB" id="1911237at2759"/>
<dbReference type="InterPro" id="IPR016443">
    <property type="entry name" value="RNA3'_term_phos_cyc_type_2"/>
</dbReference>
<dbReference type="AlphaFoldDB" id="A0A6A6GF87"/>
<dbReference type="InterPro" id="IPR000228">
    <property type="entry name" value="RNA3'_term_phos_cyc"/>
</dbReference>
<dbReference type="GO" id="GO:0004521">
    <property type="term" value="F:RNA endonuclease activity"/>
    <property type="evidence" value="ECO:0007669"/>
    <property type="project" value="TreeGrafter"/>
</dbReference>
<evidence type="ECO:0000256" key="3">
    <source>
        <dbReference type="ARBA" id="ARBA00022517"/>
    </source>
</evidence>
<dbReference type="GO" id="GO:0016740">
    <property type="term" value="F:transferase activity"/>
    <property type="evidence" value="ECO:0007669"/>
    <property type="project" value="UniProtKB-KW"/>
</dbReference>
<dbReference type="InterPro" id="IPR023797">
    <property type="entry name" value="RNA3'_phos_cyclase_dom"/>
</dbReference>
<keyword evidence="4" id="KW-0539">Nucleus</keyword>
<protein>
    <submittedName>
        <fullName evidence="7">RNA 3'-terminal phosphate cyclase/enolpyruvate transferase</fullName>
    </submittedName>
</protein>
<dbReference type="EMBL" id="ML992505">
    <property type="protein sequence ID" value="KAF2224365.1"/>
    <property type="molecule type" value="Genomic_DNA"/>
</dbReference>
<evidence type="ECO:0000259" key="5">
    <source>
        <dbReference type="Pfam" id="PF01137"/>
    </source>
</evidence>
<keyword evidence="7" id="KW-0808">Transferase</keyword>